<protein>
    <submittedName>
        <fullName evidence="8">Chromate transporter</fullName>
    </submittedName>
</protein>
<organism evidence="8 9">
    <name type="scientific">Fictibacillus terranigra</name>
    <dbReference type="NCBI Taxonomy" id="3058424"/>
    <lineage>
        <taxon>Bacteria</taxon>
        <taxon>Bacillati</taxon>
        <taxon>Bacillota</taxon>
        <taxon>Bacilli</taxon>
        <taxon>Bacillales</taxon>
        <taxon>Fictibacillaceae</taxon>
        <taxon>Fictibacillus</taxon>
    </lineage>
</organism>
<accession>A0ABT8E2R9</accession>
<name>A0ABT8E2R9_9BACL</name>
<comment type="caution">
    <text evidence="8">The sequence shown here is derived from an EMBL/GenBank/DDBJ whole genome shotgun (WGS) entry which is preliminary data.</text>
</comment>
<evidence type="ECO:0000256" key="6">
    <source>
        <dbReference type="ARBA" id="ARBA00023136"/>
    </source>
</evidence>
<dbReference type="PANTHER" id="PTHR43663">
    <property type="entry name" value="CHROMATE TRANSPORT PROTEIN-RELATED"/>
    <property type="match status" value="1"/>
</dbReference>
<dbReference type="EMBL" id="JAUHLN010000001">
    <property type="protein sequence ID" value="MDN4072200.1"/>
    <property type="molecule type" value="Genomic_DNA"/>
</dbReference>
<evidence type="ECO:0000313" key="9">
    <source>
        <dbReference type="Proteomes" id="UP001168694"/>
    </source>
</evidence>
<dbReference type="InterPro" id="IPR003370">
    <property type="entry name" value="Chromate_transpt"/>
</dbReference>
<gene>
    <name evidence="8" type="ORF">QYF49_04035</name>
</gene>
<comment type="subcellular location">
    <subcellularLocation>
        <location evidence="1">Cell membrane</location>
        <topology evidence="1">Multi-pass membrane protein</topology>
    </subcellularLocation>
</comment>
<feature type="transmembrane region" description="Helical" evidence="7">
    <location>
        <begin position="142"/>
        <end position="173"/>
    </location>
</feature>
<evidence type="ECO:0000256" key="1">
    <source>
        <dbReference type="ARBA" id="ARBA00004651"/>
    </source>
</evidence>
<sequence>MTYLQLFIAFFRSGILGYGGGPSSIPLVHKEVVEKFKWMNDEEFGDVLALGNALPGPINTKMAGYIGYRVAGLTGMLTALLSSILPTILLMIVLLTSLAQYKDKPWVQGMTKGVLPVVAVMLAVLTWQFFTSAKKGLGMKLSLIHVAAGILLLQLLKVHPAVLIGILLAYALLKPEKKDDEKSAERGEGMG</sequence>
<dbReference type="RefSeq" id="WP_290398327.1">
    <property type="nucleotide sequence ID" value="NZ_JAUHLN010000001.1"/>
</dbReference>
<evidence type="ECO:0000256" key="3">
    <source>
        <dbReference type="ARBA" id="ARBA00022475"/>
    </source>
</evidence>
<reference evidence="8" key="1">
    <citation type="submission" date="2023-06" db="EMBL/GenBank/DDBJ databases">
        <title>Draft Genome Sequences of Representative Paenibacillus Polymyxa, Bacillus cereus, Fictibacillus sp., and Brevibacillus agri Strains Isolated from Amazonian Dark Earth.</title>
        <authorList>
            <person name="Pellegrinetti T.A."/>
            <person name="Cunha I.C.M."/>
            <person name="Chaves M.G."/>
            <person name="Freitas A.S."/>
            <person name="Silva A.V.R."/>
            <person name="Tsai S.M."/>
            <person name="Mendes L.W."/>
        </authorList>
    </citation>
    <scope>NUCLEOTIDE SEQUENCE</scope>
    <source>
        <strain evidence="8">CENA-BCM004</strain>
    </source>
</reference>
<proteinExistence type="inferred from homology"/>
<feature type="transmembrane region" description="Helical" evidence="7">
    <location>
        <begin position="113"/>
        <end position="130"/>
    </location>
</feature>
<evidence type="ECO:0000313" key="8">
    <source>
        <dbReference type="EMBL" id="MDN4072200.1"/>
    </source>
</evidence>
<dbReference type="Pfam" id="PF02417">
    <property type="entry name" value="Chromate_transp"/>
    <property type="match status" value="1"/>
</dbReference>
<evidence type="ECO:0000256" key="5">
    <source>
        <dbReference type="ARBA" id="ARBA00022989"/>
    </source>
</evidence>
<dbReference type="Proteomes" id="UP001168694">
    <property type="component" value="Unassembled WGS sequence"/>
</dbReference>
<evidence type="ECO:0000256" key="7">
    <source>
        <dbReference type="SAM" id="Phobius"/>
    </source>
</evidence>
<keyword evidence="4 7" id="KW-0812">Transmembrane</keyword>
<dbReference type="PANTHER" id="PTHR43663:SF1">
    <property type="entry name" value="CHROMATE TRANSPORTER"/>
    <property type="match status" value="1"/>
</dbReference>
<keyword evidence="9" id="KW-1185">Reference proteome</keyword>
<comment type="similarity">
    <text evidence="2">Belongs to the chromate ion transporter (CHR) (TC 2.A.51) family.</text>
</comment>
<dbReference type="InterPro" id="IPR052518">
    <property type="entry name" value="CHR_Transporter"/>
</dbReference>
<evidence type="ECO:0000256" key="2">
    <source>
        <dbReference type="ARBA" id="ARBA00005262"/>
    </source>
</evidence>
<keyword evidence="3" id="KW-1003">Cell membrane</keyword>
<keyword evidence="6 7" id="KW-0472">Membrane</keyword>
<keyword evidence="5 7" id="KW-1133">Transmembrane helix</keyword>
<evidence type="ECO:0000256" key="4">
    <source>
        <dbReference type="ARBA" id="ARBA00022692"/>
    </source>
</evidence>
<feature type="transmembrane region" description="Helical" evidence="7">
    <location>
        <begin position="79"/>
        <end position="101"/>
    </location>
</feature>